<comment type="caution">
    <text evidence="1">The sequence shown here is derived from an EMBL/GenBank/DDBJ whole genome shotgun (WGS) entry which is preliminary data.</text>
</comment>
<proteinExistence type="predicted"/>
<name>A0A4R5KI97_9BACL</name>
<organism evidence="1 2">
    <name type="scientific">Paenibacillus piri</name>
    <dbReference type="NCBI Taxonomy" id="2547395"/>
    <lineage>
        <taxon>Bacteria</taxon>
        <taxon>Bacillati</taxon>
        <taxon>Bacillota</taxon>
        <taxon>Bacilli</taxon>
        <taxon>Bacillales</taxon>
        <taxon>Paenibacillaceae</taxon>
        <taxon>Paenibacillus</taxon>
    </lineage>
</organism>
<protein>
    <submittedName>
        <fullName evidence="1">Uncharacterized protein</fullName>
    </submittedName>
</protein>
<dbReference type="AlphaFoldDB" id="A0A4R5KI97"/>
<reference evidence="1 2" key="1">
    <citation type="submission" date="2019-03" db="EMBL/GenBank/DDBJ databases">
        <title>This is whole genome sequence of Paenibacillus sp MS74 strain.</title>
        <authorList>
            <person name="Trinh H.N."/>
        </authorList>
    </citation>
    <scope>NUCLEOTIDE SEQUENCE [LARGE SCALE GENOMIC DNA]</scope>
    <source>
        <strain evidence="1 2">MS74</strain>
    </source>
</reference>
<dbReference type="EMBL" id="SMRT01000011">
    <property type="protein sequence ID" value="TDF95191.1"/>
    <property type="molecule type" value="Genomic_DNA"/>
</dbReference>
<dbReference type="OrthoDB" id="8903747at2"/>
<accession>A0A4R5KI97</accession>
<dbReference type="Proteomes" id="UP000295636">
    <property type="component" value="Unassembled WGS sequence"/>
</dbReference>
<keyword evidence="2" id="KW-1185">Reference proteome</keyword>
<evidence type="ECO:0000313" key="2">
    <source>
        <dbReference type="Proteomes" id="UP000295636"/>
    </source>
</evidence>
<dbReference type="RefSeq" id="WP_133232106.1">
    <property type="nucleotide sequence ID" value="NZ_SMRT01000011.1"/>
</dbReference>
<gene>
    <name evidence="1" type="ORF">E1757_21975</name>
</gene>
<evidence type="ECO:0000313" key="1">
    <source>
        <dbReference type="EMBL" id="TDF95191.1"/>
    </source>
</evidence>
<sequence>MITISIGQEQLVNRRSFFLANAKSHIVGRFMPKEHQFHGITKKEEMEFVLQSYDESEFPPNSGWFYSRYYFPQAFDSGKRLADFSTSLFNLFLDIRQEFGLSGKEVELPIWCEQCIKFGFHSILHQFVLIHNCPFHLIPLSNQCPNCKGTFPYLLSDKKMTSPSTCECGYRYADLCEGWGRWTQNNTEIKCRTTQKWLELITVKEPKSRPLKENNLVCTGERRINHMVEKDHTPIAYSMRYFESKYPDNYQEEKNYINKYLHRLNAPIKYSKL</sequence>